<dbReference type="PANTHER" id="PTHR33794:SF1">
    <property type="entry name" value="BACILLOLYSIN"/>
    <property type="match status" value="1"/>
</dbReference>
<dbReference type="InterPro" id="IPR001570">
    <property type="entry name" value="Peptidase_M4_C_domain"/>
</dbReference>
<keyword evidence="2 9" id="KW-0645">Protease</keyword>
<keyword evidence="14" id="KW-1185">Reference proteome</keyword>
<keyword evidence="4 9" id="KW-0732">Signal</keyword>
<feature type="signal peptide" evidence="9">
    <location>
        <begin position="1"/>
        <end position="35"/>
    </location>
</feature>
<dbReference type="Gene3D" id="1.10.390.10">
    <property type="entry name" value="Neutral Protease Domain 2"/>
    <property type="match status" value="1"/>
</dbReference>
<comment type="similarity">
    <text evidence="1 9">Belongs to the peptidase M4 family.</text>
</comment>
<dbReference type="GO" id="GO:0046872">
    <property type="term" value="F:metal ion binding"/>
    <property type="evidence" value="ECO:0007669"/>
    <property type="project" value="UniProtKB-UniRule"/>
</dbReference>
<dbReference type="Pfam" id="PF07504">
    <property type="entry name" value="FTP"/>
    <property type="match status" value="1"/>
</dbReference>
<evidence type="ECO:0000256" key="7">
    <source>
        <dbReference type="ARBA" id="ARBA00023049"/>
    </source>
</evidence>
<dbReference type="Proteomes" id="UP000053429">
    <property type="component" value="Unassembled WGS sequence"/>
</dbReference>
<dbReference type="AlphaFoldDB" id="A0A101U657"/>
<feature type="domain" description="FTP" evidence="12">
    <location>
        <begin position="84"/>
        <end position="130"/>
    </location>
</feature>
<gene>
    <name evidence="13" type="ORF">AQJ67_09205</name>
</gene>
<evidence type="ECO:0000256" key="9">
    <source>
        <dbReference type="RuleBase" id="RU366073"/>
    </source>
</evidence>
<dbReference type="InterPro" id="IPR013856">
    <property type="entry name" value="Peptidase_M4_domain"/>
</dbReference>
<evidence type="ECO:0000256" key="1">
    <source>
        <dbReference type="ARBA" id="ARBA00009388"/>
    </source>
</evidence>
<evidence type="ECO:0000256" key="4">
    <source>
        <dbReference type="ARBA" id="ARBA00022729"/>
    </source>
</evidence>
<dbReference type="OrthoDB" id="291295at2"/>
<evidence type="ECO:0000256" key="6">
    <source>
        <dbReference type="ARBA" id="ARBA00022833"/>
    </source>
</evidence>
<dbReference type="InterPro" id="IPR023612">
    <property type="entry name" value="Peptidase_M4"/>
</dbReference>
<organism evidence="13 14">
    <name type="scientific">Streptomyces caeruleatus</name>
    <dbReference type="NCBI Taxonomy" id="661399"/>
    <lineage>
        <taxon>Bacteria</taxon>
        <taxon>Bacillati</taxon>
        <taxon>Actinomycetota</taxon>
        <taxon>Actinomycetes</taxon>
        <taxon>Kitasatosporales</taxon>
        <taxon>Streptomycetaceae</taxon>
        <taxon>Streptomyces</taxon>
    </lineage>
</organism>
<dbReference type="InterPro" id="IPR050728">
    <property type="entry name" value="Zinc_Metalloprotease_M4"/>
</dbReference>
<evidence type="ECO:0000256" key="2">
    <source>
        <dbReference type="ARBA" id="ARBA00022670"/>
    </source>
</evidence>
<dbReference type="EMBL" id="LMWY01000009">
    <property type="protein sequence ID" value="KUO04916.1"/>
    <property type="molecule type" value="Genomic_DNA"/>
</dbReference>
<feature type="chain" id="PRO_5039742673" description="Neutral metalloproteinase" evidence="9">
    <location>
        <begin position="36"/>
        <end position="554"/>
    </location>
</feature>
<feature type="domain" description="Peptidase M4 C-terminal" evidence="11">
    <location>
        <begin position="378"/>
        <end position="553"/>
    </location>
</feature>
<evidence type="ECO:0000256" key="8">
    <source>
        <dbReference type="PIRSR" id="PIRSR623612-1"/>
    </source>
</evidence>
<keyword evidence="7 9" id="KW-0482">Metalloprotease</keyword>
<comment type="function">
    <text evidence="9">Extracellular zinc metalloprotease.</text>
</comment>
<dbReference type="Pfam" id="PF02868">
    <property type="entry name" value="Peptidase_M4_C"/>
    <property type="match status" value="1"/>
</dbReference>
<sequence length="554" mass="56918">MTPLYARHKRTTLAIATAVAAGALLTTGLSTGTSAAAPADAGGKAAPLAVPVALAPAARTALIQDQQAEATKTADEIGLGAQEKLVVKDVVKDADGTVHTRYERTYAGLPVLGGDLVVHESASGANKGVTRATKATIKVASLKPAITAAKAEGQAVKLAKAAGSEKTAADQAPRKVIWAANGKPTLAFETVVGGLQDDGTPNELHVITDAATGKKLYEYQGIETGTGKSLYSGTVTLGTTQSGSTYNLTDGARGGHKTYNKARSTSSSAGTLFTDADDTWGTGAASSSSTDQTAAVDAAYGAQETWDYYKNTFGRSGIKNDGKAAYSRVHYGNAYVNAFWDDSCFCMTYGDGEGNTNPLTSLDVAGHEMTHGVTSNTAGLNYSGESGGLNEATSDIFGTAVEFYAGNSSDVGDYLIGEEIDINGDGTPLRYMDKPSKDGSSADNWSSSLGGMDVHYSSGPANHFFYLLSEGSGAKTINGVSYNSPTSNGSTVTGIGRAKAAAIWYKALTEYMTSTTNYKAARTATLNAASALYGGTGSTEYKAVAAAWSGVNVS</sequence>
<evidence type="ECO:0000259" key="11">
    <source>
        <dbReference type="Pfam" id="PF02868"/>
    </source>
</evidence>
<evidence type="ECO:0000313" key="14">
    <source>
        <dbReference type="Proteomes" id="UP000053429"/>
    </source>
</evidence>
<feature type="active site" description="Proton donor" evidence="8">
    <location>
        <position position="455"/>
    </location>
</feature>
<evidence type="ECO:0000256" key="3">
    <source>
        <dbReference type="ARBA" id="ARBA00022723"/>
    </source>
</evidence>
<keyword evidence="6 9" id="KW-0862">Zinc</keyword>
<keyword evidence="3" id="KW-0479">Metal-binding</keyword>
<dbReference type="SUPFAM" id="SSF55486">
    <property type="entry name" value="Metalloproteases ('zincins'), catalytic domain"/>
    <property type="match status" value="1"/>
</dbReference>
<evidence type="ECO:0000259" key="10">
    <source>
        <dbReference type="Pfam" id="PF01447"/>
    </source>
</evidence>
<comment type="subcellular location">
    <subcellularLocation>
        <location evidence="9">Secreted</location>
    </subcellularLocation>
</comment>
<reference evidence="13 14" key="1">
    <citation type="submission" date="2015-10" db="EMBL/GenBank/DDBJ databases">
        <title>Draft genome sequence of Streptomyces caeruleatus NRRL B-24802, type strain for the species Streptomyces caeruleatus.</title>
        <authorList>
            <person name="Ruckert C."/>
            <person name="Winkler A."/>
            <person name="Kalinowski J."/>
            <person name="Kampfer P."/>
            <person name="Glaeser S."/>
        </authorList>
    </citation>
    <scope>NUCLEOTIDE SEQUENCE [LARGE SCALE GENOMIC DNA]</scope>
    <source>
        <strain evidence="13 14">NRRL B-24802</strain>
    </source>
</reference>
<dbReference type="CDD" id="cd09597">
    <property type="entry name" value="M4_TLP"/>
    <property type="match status" value="1"/>
</dbReference>
<comment type="cofactor">
    <cofactor evidence="9">
        <name>Zn(2+)</name>
        <dbReference type="ChEBI" id="CHEBI:29105"/>
    </cofactor>
</comment>
<dbReference type="EC" id="3.4.24.-" evidence="9"/>
<protein>
    <recommendedName>
        <fullName evidence="9">Neutral metalloproteinase</fullName>
        <ecNumber evidence="9">3.4.24.-</ecNumber>
    </recommendedName>
</protein>
<dbReference type="PANTHER" id="PTHR33794">
    <property type="entry name" value="BACILLOLYSIN"/>
    <property type="match status" value="1"/>
</dbReference>
<dbReference type="GO" id="GO:0005576">
    <property type="term" value="C:extracellular region"/>
    <property type="evidence" value="ECO:0007669"/>
    <property type="project" value="UniProtKB-SubCell"/>
</dbReference>
<dbReference type="InterPro" id="IPR027268">
    <property type="entry name" value="Peptidase_M4/M1_CTD_sf"/>
</dbReference>
<dbReference type="PRINTS" id="PR00730">
    <property type="entry name" value="THERMOLYSIN"/>
</dbReference>
<name>A0A101U657_9ACTN</name>
<feature type="active site" evidence="8">
    <location>
        <position position="368"/>
    </location>
</feature>
<comment type="caution">
    <text evidence="13">The sequence shown here is derived from an EMBL/GenBank/DDBJ whole genome shotgun (WGS) entry which is preliminary data.</text>
</comment>
<keyword evidence="9" id="KW-0964">Secreted</keyword>
<dbReference type="RefSeq" id="WP_062717604.1">
    <property type="nucleotide sequence ID" value="NZ_KQ948926.1"/>
</dbReference>
<feature type="domain" description="Peptidase M4" evidence="10">
    <location>
        <begin position="224"/>
        <end position="375"/>
    </location>
</feature>
<dbReference type="Gene3D" id="3.10.170.10">
    <property type="match status" value="1"/>
</dbReference>
<keyword evidence="5 9" id="KW-0378">Hydrolase</keyword>
<dbReference type="GO" id="GO:0004222">
    <property type="term" value="F:metalloendopeptidase activity"/>
    <property type="evidence" value="ECO:0007669"/>
    <property type="project" value="UniProtKB-UniRule"/>
</dbReference>
<accession>A0A101U657</accession>
<evidence type="ECO:0000313" key="13">
    <source>
        <dbReference type="EMBL" id="KUO04916.1"/>
    </source>
</evidence>
<dbReference type="Pfam" id="PF01447">
    <property type="entry name" value="Peptidase_M4"/>
    <property type="match status" value="1"/>
</dbReference>
<proteinExistence type="inferred from homology"/>
<dbReference type="Gene3D" id="3.10.450.490">
    <property type="match status" value="1"/>
</dbReference>
<dbReference type="GO" id="GO:0006508">
    <property type="term" value="P:proteolysis"/>
    <property type="evidence" value="ECO:0007669"/>
    <property type="project" value="UniProtKB-KW"/>
</dbReference>
<dbReference type="STRING" id="661399.AQJ67_09205"/>
<dbReference type="InterPro" id="IPR011096">
    <property type="entry name" value="FTP_domain"/>
</dbReference>
<dbReference type="Gene3D" id="3.10.450.40">
    <property type="match status" value="1"/>
</dbReference>
<evidence type="ECO:0000259" key="12">
    <source>
        <dbReference type="Pfam" id="PF07504"/>
    </source>
</evidence>
<evidence type="ECO:0000256" key="5">
    <source>
        <dbReference type="ARBA" id="ARBA00022801"/>
    </source>
</evidence>